<accession>A0ABP9X7M8</accession>
<protein>
    <submittedName>
        <fullName evidence="1">Uncharacterized protein</fullName>
    </submittedName>
</protein>
<name>A0ABP9X7M8_9CHLR</name>
<dbReference type="Proteomes" id="UP001428290">
    <property type="component" value="Unassembled WGS sequence"/>
</dbReference>
<evidence type="ECO:0000313" key="1">
    <source>
        <dbReference type="EMBL" id="GAA5531395.1"/>
    </source>
</evidence>
<evidence type="ECO:0000313" key="2">
    <source>
        <dbReference type="Proteomes" id="UP001428290"/>
    </source>
</evidence>
<organism evidence="1 2">
    <name type="scientific">Herpetosiphon gulosus</name>
    <dbReference type="NCBI Taxonomy" id="1973496"/>
    <lineage>
        <taxon>Bacteria</taxon>
        <taxon>Bacillati</taxon>
        <taxon>Chloroflexota</taxon>
        <taxon>Chloroflexia</taxon>
        <taxon>Herpetosiphonales</taxon>
        <taxon>Herpetosiphonaceae</taxon>
        <taxon>Herpetosiphon</taxon>
    </lineage>
</organism>
<dbReference type="RefSeq" id="WP_345724948.1">
    <property type="nucleotide sequence ID" value="NZ_BAABRU010000047.1"/>
</dbReference>
<keyword evidence="2" id="KW-1185">Reference proteome</keyword>
<sequence length="190" mass="21140">MPESLTLHRGFIQMLLESPDPCLGLGMLLCGGVRTGYVVMRPATPIPARVTNQGFRFGHAMLGDPQDQVMLMSLQFYGATTYHGLVNPSNRAALAVIDQMLAMRDYFFMVLDPKAGLTVFRSQGEEANLVGLRTNRETFPTAQCSPAAYTRMVDIFRKNPNPPGEVLTWLDTEDRRMLDVMNDPLELQGS</sequence>
<comment type="caution">
    <text evidence="1">The sequence shown here is derived from an EMBL/GenBank/DDBJ whole genome shotgun (WGS) entry which is preliminary data.</text>
</comment>
<proteinExistence type="predicted"/>
<gene>
    <name evidence="1" type="ORF">Hgul01_05220</name>
</gene>
<dbReference type="EMBL" id="BAABRU010000047">
    <property type="protein sequence ID" value="GAA5531395.1"/>
    <property type="molecule type" value="Genomic_DNA"/>
</dbReference>
<reference evidence="1 2" key="1">
    <citation type="submission" date="2024-02" db="EMBL/GenBank/DDBJ databases">
        <title>Herpetosiphon gulosus NBRC 112829.</title>
        <authorList>
            <person name="Ichikawa N."/>
            <person name="Katano-Makiyama Y."/>
            <person name="Hidaka K."/>
        </authorList>
    </citation>
    <scope>NUCLEOTIDE SEQUENCE [LARGE SCALE GENOMIC DNA]</scope>
    <source>
        <strain evidence="1 2">NBRC 112829</strain>
    </source>
</reference>